<feature type="coiled-coil region" evidence="1">
    <location>
        <begin position="96"/>
        <end position="123"/>
    </location>
</feature>
<accession>A0AB39VHX4</accession>
<evidence type="ECO:0008006" key="3">
    <source>
        <dbReference type="Google" id="ProtNLM"/>
    </source>
</evidence>
<dbReference type="EMBL" id="CP165644">
    <property type="protein sequence ID" value="XDU66879.1"/>
    <property type="molecule type" value="Genomic_DNA"/>
</dbReference>
<proteinExistence type="predicted"/>
<organism evidence="2">
    <name type="scientific">Leptotrichia rugosa</name>
    <dbReference type="NCBI Taxonomy" id="3239302"/>
    <lineage>
        <taxon>Bacteria</taxon>
        <taxon>Fusobacteriati</taxon>
        <taxon>Fusobacteriota</taxon>
        <taxon>Fusobacteriia</taxon>
        <taxon>Fusobacteriales</taxon>
        <taxon>Leptotrichiaceae</taxon>
        <taxon>Leptotrichia</taxon>
    </lineage>
</organism>
<name>A0AB39VHX4_9FUSO</name>
<dbReference type="KEGG" id="lrug:AB8B22_00280"/>
<evidence type="ECO:0000313" key="2">
    <source>
        <dbReference type="EMBL" id="XDU66879.1"/>
    </source>
</evidence>
<dbReference type="AlphaFoldDB" id="A0AB39VHX4"/>
<reference evidence="2" key="1">
    <citation type="submission" date="2024-07" db="EMBL/GenBank/DDBJ databases">
        <authorList>
            <person name="Li X.-J."/>
            <person name="Wang X."/>
        </authorList>
    </citation>
    <scope>NUCLEOTIDE SEQUENCE</scope>
    <source>
        <strain evidence="2">HSP-334</strain>
    </source>
</reference>
<keyword evidence="1" id="KW-0175">Coiled coil</keyword>
<dbReference type="RefSeq" id="WP_369711133.1">
    <property type="nucleotide sequence ID" value="NZ_CP165644.1"/>
</dbReference>
<sequence length="256" mass="30460">MNNSKILILTEGKSPDKSVIQNINEKFDIGGEIIWTKVGTVYAFYKLLKKEYEKTPYIEMASYIKTRYKSKISEDFLSSQISRIYLFFDYDIHSELDSEYDDLEKISEKIKEIEEISKFFANETEEGKLYLSFPMIEAYSKPVGVNFKYRKENFEELLKNFSNFKSKIKKETRNRGNAYINSKYLEIIKFYIENSKKLLDLKIEEIERIKVLEFENNLLKNNRKINVFSGIPIFLKEYFGMKKLNKILIEKSKKES</sequence>
<evidence type="ECO:0000256" key="1">
    <source>
        <dbReference type="SAM" id="Coils"/>
    </source>
</evidence>
<gene>
    <name evidence="2" type="ORF">AB8B22_00280</name>
</gene>
<protein>
    <recommendedName>
        <fullName evidence="3">DUF4276 family protein</fullName>
    </recommendedName>
</protein>